<protein>
    <submittedName>
        <fullName evidence="3">YrhK-like protein</fullName>
    </submittedName>
</protein>
<feature type="transmembrane region" description="Helical" evidence="1">
    <location>
        <begin position="33"/>
        <end position="51"/>
    </location>
</feature>
<evidence type="ECO:0000256" key="1">
    <source>
        <dbReference type="SAM" id="Phobius"/>
    </source>
</evidence>
<evidence type="ECO:0000313" key="3">
    <source>
        <dbReference type="EMBL" id="SHH29516.1"/>
    </source>
</evidence>
<dbReference type="InterPro" id="IPR025424">
    <property type="entry name" value="YrhK_domain"/>
</dbReference>
<keyword evidence="1" id="KW-0812">Transmembrane</keyword>
<dbReference type="AlphaFoldDB" id="A0A1M5RTF0"/>
<dbReference type="Proteomes" id="UP000184520">
    <property type="component" value="Unassembled WGS sequence"/>
</dbReference>
<dbReference type="Pfam" id="PF14145">
    <property type="entry name" value="YrhK"/>
    <property type="match status" value="1"/>
</dbReference>
<evidence type="ECO:0000259" key="2">
    <source>
        <dbReference type="Pfam" id="PF14145"/>
    </source>
</evidence>
<evidence type="ECO:0000313" key="4">
    <source>
        <dbReference type="Proteomes" id="UP000184520"/>
    </source>
</evidence>
<keyword evidence="1" id="KW-0472">Membrane</keyword>
<reference evidence="4" key="1">
    <citation type="submission" date="2016-11" db="EMBL/GenBank/DDBJ databases">
        <authorList>
            <person name="Varghese N."/>
            <person name="Submissions S."/>
        </authorList>
    </citation>
    <scope>NUCLEOTIDE SEQUENCE [LARGE SCALE GENOMIC DNA]</scope>
    <source>
        <strain evidence="4">CGMCC 1.8995</strain>
    </source>
</reference>
<sequence>MLQNKNKTLIIASLCFLCGSTLFLPQLVNYATVGVYLFMLGSVLMLVDTLSTKE</sequence>
<proteinExistence type="predicted"/>
<dbReference type="EMBL" id="FQWD01000008">
    <property type="protein sequence ID" value="SHH29516.1"/>
    <property type="molecule type" value="Genomic_DNA"/>
</dbReference>
<name>A0A1M5RTF0_9ALTE</name>
<dbReference type="STRING" id="634436.SAMN05216361_4229"/>
<keyword evidence="1" id="KW-1133">Transmembrane helix</keyword>
<dbReference type="RefSeq" id="WP_084526764.1">
    <property type="nucleotide sequence ID" value="NZ_FQWD01000008.1"/>
</dbReference>
<feature type="domain" description="YrhK" evidence="2">
    <location>
        <begin position="10"/>
        <end position="48"/>
    </location>
</feature>
<keyword evidence="4" id="KW-1185">Reference proteome</keyword>
<accession>A0A1M5RTF0</accession>
<gene>
    <name evidence="3" type="ORF">SAMN05216361_4229</name>
</gene>
<dbReference type="OrthoDB" id="6388765at2"/>
<organism evidence="3 4">
    <name type="scientific">Marisediminitalea aggregata</name>
    <dbReference type="NCBI Taxonomy" id="634436"/>
    <lineage>
        <taxon>Bacteria</taxon>
        <taxon>Pseudomonadati</taxon>
        <taxon>Pseudomonadota</taxon>
        <taxon>Gammaproteobacteria</taxon>
        <taxon>Alteromonadales</taxon>
        <taxon>Alteromonadaceae</taxon>
        <taxon>Marisediminitalea</taxon>
    </lineage>
</organism>